<evidence type="ECO:0000313" key="2">
    <source>
        <dbReference type="Proteomes" id="UP000183954"/>
    </source>
</evidence>
<dbReference type="Proteomes" id="UP000183954">
    <property type="component" value="Unassembled WGS sequence"/>
</dbReference>
<sequence length="86" mass="10023">MYLHLGGDVLIKKDEIVTIIDLDMKKISQTNQVFLDKMKDHYKSIYYISDKGKEKTLIVTINDLYFSPISSITLFRRTFTEIGNES</sequence>
<dbReference type="NCBIfam" id="NF046065">
    <property type="entry name" value="MtxRegRemB"/>
    <property type="match status" value="1"/>
</dbReference>
<dbReference type="InterPro" id="IPR007169">
    <property type="entry name" value="RemA-like"/>
</dbReference>
<dbReference type="Pfam" id="PF04025">
    <property type="entry name" value="RemA-like"/>
    <property type="match status" value="1"/>
</dbReference>
<organism evidence="1 2">
    <name type="scientific">Desulfosporosinus lacus DSM 15449</name>
    <dbReference type="NCBI Taxonomy" id="1121420"/>
    <lineage>
        <taxon>Bacteria</taxon>
        <taxon>Bacillati</taxon>
        <taxon>Bacillota</taxon>
        <taxon>Clostridia</taxon>
        <taxon>Eubacteriales</taxon>
        <taxon>Desulfitobacteriaceae</taxon>
        <taxon>Desulfosporosinus</taxon>
    </lineage>
</organism>
<proteinExistence type="predicted"/>
<dbReference type="EMBL" id="FQXJ01000003">
    <property type="protein sequence ID" value="SHH07109.1"/>
    <property type="molecule type" value="Genomic_DNA"/>
</dbReference>
<dbReference type="STRING" id="1121420.SAMN02746098_00087"/>
<dbReference type="OrthoDB" id="9811390at2"/>
<evidence type="ECO:0000313" key="1">
    <source>
        <dbReference type="EMBL" id="SHH07109.1"/>
    </source>
</evidence>
<dbReference type="AlphaFoldDB" id="A0A1M5Q041"/>
<keyword evidence="2" id="KW-1185">Reference proteome</keyword>
<name>A0A1M5Q041_9FIRM</name>
<gene>
    <name evidence="1" type="ORF">SAMN02746098_00087</name>
</gene>
<reference evidence="2" key="1">
    <citation type="submission" date="2016-11" db="EMBL/GenBank/DDBJ databases">
        <authorList>
            <person name="Varghese N."/>
            <person name="Submissions S."/>
        </authorList>
    </citation>
    <scope>NUCLEOTIDE SEQUENCE [LARGE SCALE GENOMIC DNA]</scope>
    <source>
        <strain evidence="2">DSM 15449</strain>
    </source>
</reference>
<dbReference type="RefSeq" id="WP_073026981.1">
    <property type="nucleotide sequence ID" value="NZ_FQXJ01000003.1"/>
</dbReference>
<evidence type="ECO:0008006" key="3">
    <source>
        <dbReference type="Google" id="ProtNLM"/>
    </source>
</evidence>
<protein>
    <recommendedName>
        <fullName evidence="3">DUF370 domain-containing protein</fullName>
    </recommendedName>
</protein>
<accession>A0A1M5Q041</accession>